<dbReference type="SUPFAM" id="SSF52540">
    <property type="entry name" value="P-loop containing nucleoside triphosphate hydrolases"/>
    <property type="match status" value="1"/>
</dbReference>
<dbReference type="Pfam" id="PF00005">
    <property type="entry name" value="ABC_tran"/>
    <property type="match status" value="1"/>
</dbReference>
<dbReference type="PANTHER" id="PTHR42939">
    <property type="entry name" value="ABC TRANSPORTER ATP-BINDING PROTEIN ALBC-RELATED"/>
    <property type="match status" value="1"/>
</dbReference>
<dbReference type="InterPro" id="IPR003439">
    <property type="entry name" value="ABC_transporter-like_ATP-bd"/>
</dbReference>
<dbReference type="EMBL" id="CP036280">
    <property type="protein sequence ID" value="QDU72758.1"/>
    <property type="molecule type" value="Genomic_DNA"/>
</dbReference>
<gene>
    <name evidence="6" type="primary">yxlF_2</name>
    <name evidence="6" type="ORF">Pan265_26320</name>
</gene>
<reference evidence="6 7" key="1">
    <citation type="submission" date="2019-02" db="EMBL/GenBank/DDBJ databases">
        <title>Deep-cultivation of Planctomycetes and their phenomic and genomic characterization uncovers novel biology.</title>
        <authorList>
            <person name="Wiegand S."/>
            <person name="Jogler M."/>
            <person name="Boedeker C."/>
            <person name="Pinto D."/>
            <person name="Vollmers J."/>
            <person name="Rivas-Marin E."/>
            <person name="Kohn T."/>
            <person name="Peeters S.H."/>
            <person name="Heuer A."/>
            <person name="Rast P."/>
            <person name="Oberbeckmann S."/>
            <person name="Bunk B."/>
            <person name="Jeske O."/>
            <person name="Meyerdierks A."/>
            <person name="Storesund J.E."/>
            <person name="Kallscheuer N."/>
            <person name="Luecker S."/>
            <person name="Lage O.M."/>
            <person name="Pohl T."/>
            <person name="Merkel B.J."/>
            <person name="Hornburger P."/>
            <person name="Mueller R.-W."/>
            <person name="Bruemmer F."/>
            <person name="Labrenz M."/>
            <person name="Spormann A.M."/>
            <person name="Op den Camp H."/>
            <person name="Overmann J."/>
            <person name="Amann R."/>
            <person name="Jetten M.S.M."/>
            <person name="Mascher T."/>
            <person name="Medema M.H."/>
            <person name="Devos D.P."/>
            <person name="Kaster A.-K."/>
            <person name="Ovreas L."/>
            <person name="Rohde M."/>
            <person name="Galperin M.Y."/>
            <person name="Jogler C."/>
        </authorList>
    </citation>
    <scope>NUCLEOTIDE SEQUENCE [LARGE SCALE GENOMIC DNA]</scope>
    <source>
        <strain evidence="6 7">Pan265</strain>
    </source>
</reference>
<feature type="domain" description="ABC transporter" evidence="5">
    <location>
        <begin position="13"/>
        <end position="247"/>
    </location>
</feature>
<dbReference type="RefSeq" id="WP_145446920.1">
    <property type="nucleotide sequence ID" value="NZ_CP036280.1"/>
</dbReference>
<feature type="compositionally biased region" description="Basic and acidic residues" evidence="4">
    <location>
        <begin position="390"/>
        <end position="412"/>
    </location>
</feature>
<dbReference type="OrthoDB" id="9804819at2"/>
<dbReference type="EC" id="3.6.3.-" evidence="6"/>
<organism evidence="6 7">
    <name type="scientific">Mucisphaera calidilacus</name>
    <dbReference type="NCBI Taxonomy" id="2527982"/>
    <lineage>
        <taxon>Bacteria</taxon>
        <taxon>Pseudomonadati</taxon>
        <taxon>Planctomycetota</taxon>
        <taxon>Phycisphaerae</taxon>
        <taxon>Phycisphaerales</taxon>
        <taxon>Phycisphaeraceae</taxon>
        <taxon>Mucisphaera</taxon>
    </lineage>
</organism>
<sequence>MAEAPVSDNQAVIRCLDLTKTFKDFWLRDRVRAVDAIDLDVFRGEVFGLLGPNGSGKSTTIKMILGLLRPTSGQIAVLGKHPEDVSVKRHIGYLPEESYLYRFLTARETLEYYARLFGLNGRQRKTRVDTLLELVGLTHAERRPVGEFSKGMQRKIGLAQALVNDPEILILDEPTTGMDPIATADVKKILLTLKSRGKTVILCSHLLADVESVCDRVSIMFGGRVRAEGPVNELLTDSGKTTLETAHLSESEVQAVEEALRSRGKALDAVRQPRTSLEDLFLDIVKQAEREGLSTSGARSGAEVTGFLAEGAEGGSSADDPDRLIADLVGRQRSEAAEPSDAKRGVEVPPPPGRTDPAMEEATEVLDDLIQQRFEPSAEGGGDASESASEEAKDSDSVDRSLIDDLTQRDKD</sequence>
<dbReference type="InterPro" id="IPR027417">
    <property type="entry name" value="P-loop_NTPase"/>
</dbReference>
<feature type="compositionally biased region" description="Acidic residues" evidence="4">
    <location>
        <begin position="358"/>
        <end position="367"/>
    </location>
</feature>
<evidence type="ECO:0000256" key="1">
    <source>
        <dbReference type="ARBA" id="ARBA00022448"/>
    </source>
</evidence>
<evidence type="ECO:0000256" key="3">
    <source>
        <dbReference type="ARBA" id="ARBA00022840"/>
    </source>
</evidence>
<feature type="region of interest" description="Disordered" evidence="4">
    <location>
        <begin position="333"/>
        <end position="412"/>
    </location>
</feature>
<keyword evidence="2" id="KW-0547">Nucleotide-binding</keyword>
<feature type="compositionally biased region" description="Basic and acidic residues" evidence="4">
    <location>
        <begin position="333"/>
        <end position="346"/>
    </location>
</feature>
<accession>A0A518C0K5</accession>
<dbReference type="KEGG" id="mcad:Pan265_26320"/>
<dbReference type="SMART" id="SM00382">
    <property type="entry name" value="AAA"/>
    <property type="match status" value="1"/>
</dbReference>
<name>A0A518C0K5_9BACT</name>
<dbReference type="PANTHER" id="PTHR42939:SF1">
    <property type="entry name" value="ABC TRANSPORTER ATP-BINDING PROTEIN ALBC-RELATED"/>
    <property type="match status" value="1"/>
</dbReference>
<dbReference type="AlphaFoldDB" id="A0A518C0K5"/>
<dbReference type="GO" id="GO:0005524">
    <property type="term" value="F:ATP binding"/>
    <property type="evidence" value="ECO:0007669"/>
    <property type="project" value="UniProtKB-KW"/>
</dbReference>
<dbReference type="Proteomes" id="UP000320386">
    <property type="component" value="Chromosome"/>
</dbReference>
<dbReference type="PROSITE" id="PS00211">
    <property type="entry name" value="ABC_TRANSPORTER_1"/>
    <property type="match status" value="1"/>
</dbReference>
<proteinExistence type="predicted"/>
<keyword evidence="7" id="KW-1185">Reference proteome</keyword>
<keyword evidence="1" id="KW-0813">Transport</keyword>
<keyword evidence="3 6" id="KW-0067">ATP-binding</keyword>
<dbReference type="InterPro" id="IPR051782">
    <property type="entry name" value="ABC_Transporter_VariousFunc"/>
</dbReference>
<dbReference type="GO" id="GO:0016887">
    <property type="term" value="F:ATP hydrolysis activity"/>
    <property type="evidence" value="ECO:0007669"/>
    <property type="project" value="InterPro"/>
</dbReference>
<dbReference type="PROSITE" id="PS50893">
    <property type="entry name" value="ABC_TRANSPORTER_2"/>
    <property type="match status" value="1"/>
</dbReference>
<protein>
    <submittedName>
        <fullName evidence="6">Putative ABC transporter ATP-binding protein YxlF</fullName>
        <ecNumber evidence="6">3.6.3.-</ecNumber>
    </submittedName>
</protein>
<dbReference type="InterPro" id="IPR003593">
    <property type="entry name" value="AAA+_ATPase"/>
</dbReference>
<evidence type="ECO:0000259" key="5">
    <source>
        <dbReference type="PROSITE" id="PS50893"/>
    </source>
</evidence>
<dbReference type="CDD" id="cd03230">
    <property type="entry name" value="ABC_DR_subfamily_A"/>
    <property type="match status" value="1"/>
</dbReference>
<dbReference type="Gene3D" id="3.40.50.300">
    <property type="entry name" value="P-loop containing nucleotide triphosphate hydrolases"/>
    <property type="match status" value="1"/>
</dbReference>
<evidence type="ECO:0000313" key="7">
    <source>
        <dbReference type="Proteomes" id="UP000320386"/>
    </source>
</evidence>
<keyword evidence="6" id="KW-0378">Hydrolase</keyword>
<evidence type="ECO:0000256" key="4">
    <source>
        <dbReference type="SAM" id="MobiDB-lite"/>
    </source>
</evidence>
<dbReference type="InterPro" id="IPR017871">
    <property type="entry name" value="ABC_transporter-like_CS"/>
</dbReference>
<evidence type="ECO:0000313" key="6">
    <source>
        <dbReference type="EMBL" id="QDU72758.1"/>
    </source>
</evidence>
<evidence type="ECO:0000256" key="2">
    <source>
        <dbReference type="ARBA" id="ARBA00022741"/>
    </source>
</evidence>